<evidence type="ECO:0000313" key="12">
    <source>
        <dbReference type="EMBL" id="MBB5372560.1"/>
    </source>
</evidence>
<dbReference type="InterPro" id="IPR005709">
    <property type="entry name" value="Ribosomal_uS4_bac-type"/>
</dbReference>
<comment type="function">
    <text evidence="7">One of the primary rRNA binding proteins, it binds directly to 16S rRNA where it nucleates assembly of the body of the 30S subunit.</text>
</comment>
<sequence>MTKRTESKYKINRRLGVNLWGRAKSPVNKREYGPGQHGQRRKKPSDFGVQLMAKQKLKGYYGNISEKAFYKYYEEAVRRKGDTSENLIELLERRLDAVVYRLKFAITPFASRQLVSHGHVMVNGKKVNIPSYQVKNEDVIEIREKSKQLAVVLDAAQSGERDVPEYVEVDHRAMKGKYLRAPKLADVPYPVQMEPHLVVEFYSR</sequence>
<keyword evidence="3 7" id="KW-0694">RNA-binding</keyword>
<protein>
    <recommendedName>
        <fullName evidence="6 7">Small ribosomal subunit protein uS4</fullName>
    </recommendedName>
</protein>
<dbReference type="Pfam" id="PF00163">
    <property type="entry name" value="Ribosomal_S4"/>
    <property type="match status" value="1"/>
</dbReference>
<keyword evidence="4 7" id="KW-0689">Ribosomal protein</keyword>
<name>A0A840VM64_9PROT</name>
<dbReference type="InterPro" id="IPR018079">
    <property type="entry name" value="Ribosomal_uS4_CS"/>
</dbReference>
<evidence type="ECO:0000259" key="11">
    <source>
        <dbReference type="SMART" id="SM01390"/>
    </source>
</evidence>
<dbReference type="GO" id="GO:0003735">
    <property type="term" value="F:structural constituent of ribosome"/>
    <property type="evidence" value="ECO:0007669"/>
    <property type="project" value="InterPro"/>
</dbReference>
<dbReference type="PANTHER" id="PTHR11831:SF4">
    <property type="entry name" value="SMALL RIBOSOMAL SUBUNIT PROTEIN US4M"/>
    <property type="match status" value="1"/>
</dbReference>
<dbReference type="GO" id="GO:0015935">
    <property type="term" value="C:small ribosomal subunit"/>
    <property type="evidence" value="ECO:0007669"/>
    <property type="project" value="InterPro"/>
</dbReference>
<accession>A0A840VM64</accession>
<dbReference type="InterPro" id="IPR022801">
    <property type="entry name" value="Ribosomal_uS4"/>
</dbReference>
<dbReference type="Gene3D" id="1.10.1050.10">
    <property type="entry name" value="Ribosomal Protein S4 Delta 41, Chain A, domain 1"/>
    <property type="match status" value="1"/>
</dbReference>
<dbReference type="FunFam" id="3.10.290.10:FF:000001">
    <property type="entry name" value="30S ribosomal protein S4"/>
    <property type="match status" value="1"/>
</dbReference>
<dbReference type="AlphaFoldDB" id="A0A840VM64"/>
<comment type="caution">
    <text evidence="12">The sequence shown here is derived from an EMBL/GenBank/DDBJ whole genome shotgun (WGS) entry which is preliminary data.</text>
</comment>
<keyword evidence="13" id="KW-1185">Reference proteome</keyword>
<dbReference type="GO" id="GO:0042274">
    <property type="term" value="P:ribosomal small subunit biogenesis"/>
    <property type="evidence" value="ECO:0007669"/>
    <property type="project" value="TreeGrafter"/>
</dbReference>
<dbReference type="GO" id="GO:0006412">
    <property type="term" value="P:translation"/>
    <property type="evidence" value="ECO:0007669"/>
    <property type="project" value="UniProtKB-UniRule"/>
</dbReference>
<evidence type="ECO:0000256" key="1">
    <source>
        <dbReference type="ARBA" id="ARBA00007465"/>
    </source>
</evidence>
<keyword evidence="5 7" id="KW-0687">Ribonucleoprotein</keyword>
<gene>
    <name evidence="7" type="primary">rpsD</name>
    <name evidence="12" type="ORF">HNP71_000798</name>
</gene>
<feature type="domain" description="RNA-binding S4" evidence="10">
    <location>
        <begin position="93"/>
        <end position="157"/>
    </location>
</feature>
<organism evidence="12 13">
    <name type="scientific">Acidocella aromatica</name>
    <dbReference type="NCBI Taxonomy" id="1303579"/>
    <lineage>
        <taxon>Bacteria</taxon>
        <taxon>Pseudomonadati</taxon>
        <taxon>Pseudomonadota</taxon>
        <taxon>Alphaproteobacteria</taxon>
        <taxon>Acetobacterales</taxon>
        <taxon>Acidocellaceae</taxon>
        <taxon>Acidocella</taxon>
    </lineage>
</organism>
<keyword evidence="2 7" id="KW-0699">rRNA-binding</keyword>
<dbReference type="NCBIfam" id="TIGR01017">
    <property type="entry name" value="rpsD_bact"/>
    <property type="match status" value="1"/>
</dbReference>
<dbReference type="Gene3D" id="3.10.290.10">
    <property type="entry name" value="RNA-binding S4 domain"/>
    <property type="match status" value="1"/>
</dbReference>
<comment type="similarity">
    <text evidence="1 7 8">Belongs to the universal ribosomal protein uS4 family.</text>
</comment>
<dbReference type="HAMAP" id="MF_01306_B">
    <property type="entry name" value="Ribosomal_uS4_B"/>
    <property type="match status" value="1"/>
</dbReference>
<dbReference type="InterPro" id="IPR036986">
    <property type="entry name" value="S4_RNA-bd_sf"/>
</dbReference>
<dbReference type="SUPFAM" id="SSF55174">
    <property type="entry name" value="Alpha-L RNA-binding motif"/>
    <property type="match status" value="1"/>
</dbReference>
<dbReference type="GO" id="GO:0019843">
    <property type="term" value="F:rRNA binding"/>
    <property type="evidence" value="ECO:0007669"/>
    <property type="project" value="UniProtKB-UniRule"/>
</dbReference>
<dbReference type="InterPro" id="IPR001912">
    <property type="entry name" value="Ribosomal_uS4_N"/>
</dbReference>
<evidence type="ECO:0000259" key="10">
    <source>
        <dbReference type="SMART" id="SM00363"/>
    </source>
</evidence>
<evidence type="ECO:0000256" key="3">
    <source>
        <dbReference type="ARBA" id="ARBA00022884"/>
    </source>
</evidence>
<dbReference type="InterPro" id="IPR002942">
    <property type="entry name" value="S4_RNA-bd"/>
</dbReference>
<dbReference type="Pfam" id="PF01479">
    <property type="entry name" value="S4"/>
    <property type="match status" value="1"/>
</dbReference>
<evidence type="ECO:0000256" key="4">
    <source>
        <dbReference type="ARBA" id="ARBA00022980"/>
    </source>
</evidence>
<dbReference type="EMBL" id="JACHFJ010000002">
    <property type="protein sequence ID" value="MBB5372560.1"/>
    <property type="molecule type" value="Genomic_DNA"/>
</dbReference>
<feature type="region of interest" description="Disordered" evidence="9">
    <location>
        <begin position="26"/>
        <end position="47"/>
    </location>
</feature>
<dbReference type="RefSeq" id="WP_183265572.1">
    <property type="nucleotide sequence ID" value="NZ_JACHFJ010000002.1"/>
</dbReference>
<dbReference type="PROSITE" id="PS00632">
    <property type="entry name" value="RIBOSOMAL_S4"/>
    <property type="match status" value="1"/>
</dbReference>
<feature type="domain" description="Small ribosomal subunit protein uS4 N-terminal" evidence="11">
    <location>
        <begin position="3"/>
        <end position="92"/>
    </location>
</feature>
<evidence type="ECO:0000313" key="13">
    <source>
        <dbReference type="Proteomes" id="UP000553706"/>
    </source>
</evidence>
<evidence type="ECO:0000256" key="5">
    <source>
        <dbReference type="ARBA" id="ARBA00023274"/>
    </source>
</evidence>
<dbReference type="PANTHER" id="PTHR11831">
    <property type="entry name" value="30S 40S RIBOSOMAL PROTEIN"/>
    <property type="match status" value="1"/>
</dbReference>
<dbReference type="SMART" id="SM01390">
    <property type="entry name" value="Ribosomal_S4"/>
    <property type="match status" value="1"/>
</dbReference>
<dbReference type="NCBIfam" id="NF003717">
    <property type="entry name" value="PRK05327.1"/>
    <property type="match status" value="1"/>
</dbReference>
<reference evidence="12 13" key="1">
    <citation type="submission" date="2020-08" db="EMBL/GenBank/DDBJ databases">
        <title>Genomic Encyclopedia of Type Strains, Phase IV (KMG-IV): sequencing the most valuable type-strain genomes for metagenomic binning, comparative biology and taxonomic classification.</title>
        <authorList>
            <person name="Goeker M."/>
        </authorList>
    </citation>
    <scope>NUCLEOTIDE SEQUENCE [LARGE SCALE GENOMIC DNA]</scope>
    <source>
        <strain evidence="12 13">DSM 27026</strain>
    </source>
</reference>
<evidence type="ECO:0000256" key="8">
    <source>
        <dbReference type="RuleBase" id="RU003699"/>
    </source>
</evidence>
<evidence type="ECO:0000256" key="9">
    <source>
        <dbReference type="SAM" id="MobiDB-lite"/>
    </source>
</evidence>
<dbReference type="SMART" id="SM00363">
    <property type="entry name" value="S4"/>
    <property type="match status" value="1"/>
</dbReference>
<dbReference type="PROSITE" id="PS50889">
    <property type="entry name" value="S4"/>
    <property type="match status" value="1"/>
</dbReference>
<proteinExistence type="inferred from homology"/>
<evidence type="ECO:0000256" key="2">
    <source>
        <dbReference type="ARBA" id="ARBA00022730"/>
    </source>
</evidence>
<dbReference type="Proteomes" id="UP000553706">
    <property type="component" value="Unassembled WGS sequence"/>
</dbReference>
<comment type="subunit">
    <text evidence="7">Part of the 30S ribosomal subunit. Contacts protein S5. The interaction surface between S4 and S5 is involved in control of translational fidelity.</text>
</comment>
<comment type="function">
    <text evidence="7">With S5 and S12 plays an important role in translational accuracy.</text>
</comment>
<evidence type="ECO:0000256" key="7">
    <source>
        <dbReference type="HAMAP-Rule" id="MF_01306"/>
    </source>
</evidence>
<dbReference type="CDD" id="cd00165">
    <property type="entry name" value="S4"/>
    <property type="match status" value="1"/>
</dbReference>
<evidence type="ECO:0000256" key="6">
    <source>
        <dbReference type="ARBA" id="ARBA00035254"/>
    </source>
</evidence>